<dbReference type="Proteomes" id="UP000183924">
    <property type="component" value="Unassembled WGS sequence"/>
</dbReference>
<reference evidence="2 3" key="1">
    <citation type="submission" date="2016-03" db="EMBL/GenBank/DDBJ databases">
        <title>Comparative genomics of Rickettsiella.</title>
        <authorList>
            <person name="Chandler C."/>
            <person name="Wang Y."/>
        </authorList>
    </citation>
    <scope>NUCLEOTIDE SEQUENCE [LARGE SCALE GENOMIC DNA]</scope>
    <source>
        <strain evidence="2 3">RCFS May 2013</strain>
    </source>
</reference>
<organism evidence="2 3">
    <name type="scientific">Candidatus Rickettsiella isopodorum</name>
    <dbReference type="NCBI Taxonomy" id="1225476"/>
    <lineage>
        <taxon>Bacteria</taxon>
        <taxon>Pseudomonadati</taxon>
        <taxon>Pseudomonadota</taxon>
        <taxon>Gammaproteobacteria</taxon>
        <taxon>Legionellales</taxon>
        <taxon>Coxiellaceae</taxon>
        <taxon>Rickettsiella</taxon>
    </lineage>
</organism>
<keyword evidence="3" id="KW-1185">Reference proteome</keyword>
<proteinExistence type="predicted"/>
<accession>A0A1J8NLD2</accession>
<protein>
    <submittedName>
        <fullName evidence="2">Uncharacterized protein</fullName>
    </submittedName>
</protein>
<comment type="caution">
    <text evidence="2">The sequence shown here is derived from an EMBL/GenBank/DDBJ whole genome shotgun (WGS) entry which is preliminary data.</text>
</comment>
<gene>
    <name evidence="2" type="ORF">A1D18_00540</name>
</gene>
<name>A0A1J8NLD2_9COXI</name>
<sequence length="209" mass="24443">MDQLPFLLKLFKRIGVETKKENWEKDFRLVIQAAQAGTQKNPITHSSLSDFEAIIKVLYTEVESAKKQWFRGYQFNVKLLESLEQLLQSTREYQSALFNEWEQQEGGILIENTQLKEELKNSKETIEQMEAQHAQDKAKFESTRAQDRAEFEQSNAKMEERIEKIMNDLLQLQQQPSHWIILCLPTILGSLILVEGDADEEKGYVHHME</sequence>
<keyword evidence="1" id="KW-0175">Coiled coil</keyword>
<evidence type="ECO:0000256" key="1">
    <source>
        <dbReference type="SAM" id="Coils"/>
    </source>
</evidence>
<evidence type="ECO:0000313" key="2">
    <source>
        <dbReference type="EMBL" id="OIZ96257.1"/>
    </source>
</evidence>
<dbReference type="EMBL" id="LUKY01000026">
    <property type="protein sequence ID" value="OIZ96257.1"/>
    <property type="molecule type" value="Genomic_DNA"/>
</dbReference>
<dbReference type="AlphaFoldDB" id="A0A1J8NLD2"/>
<evidence type="ECO:0000313" key="3">
    <source>
        <dbReference type="Proteomes" id="UP000183924"/>
    </source>
</evidence>
<feature type="coiled-coil region" evidence="1">
    <location>
        <begin position="112"/>
        <end position="175"/>
    </location>
</feature>